<protein>
    <submittedName>
        <fullName evidence="2">Uncharacterized protein</fullName>
    </submittedName>
</protein>
<dbReference type="Proteomes" id="UP001248536">
    <property type="component" value="Unassembled WGS sequence"/>
</dbReference>
<sequence length="135" mass="14525">MNRNHSVAEVVVYILTTVAGALLLPIAVPVFMWWNGHGYADEYLWLSDIQSGNGLASGLTPFVFVVVFAAPIHDIPIFASGGGTVRASSVRLDDSGPAASSTSKLMPTSTEVPIPLLVEEDNRDTDLNNETQEPW</sequence>
<comment type="caution">
    <text evidence="2">The sequence shown here is derived from an EMBL/GenBank/DDBJ whole genome shotgun (WGS) entry which is preliminary data.</text>
</comment>
<keyword evidence="1" id="KW-1133">Transmembrane helix</keyword>
<keyword evidence="3" id="KW-1185">Reference proteome</keyword>
<dbReference type="EMBL" id="JAMQCP010000002">
    <property type="protein sequence ID" value="MDS0254428.1"/>
    <property type="molecule type" value="Genomic_DNA"/>
</dbReference>
<evidence type="ECO:0000313" key="3">
    <source>
        <dbReference type="Proteomes" id="UP001248536"/>
    </source>
</evidence>
<feature type="transmembrane region" description="Helical" evidence="1">
    <location>
        <begin position="12"/>
        <end position="34"/>
    </location>
</feature>
<organism evidence="2 3">
    <name type="scientific">Haloarcula argentinensis</name>
    <dbReference type="NCBI Taxonomy" id="43776"/>
    <lineage>
        <taxon>Archaea</taxon>
        <taxon>Methanobacteriati</taxon>
        <taxon>Methanobacteriota</taxon>
        <taxon>Stenosarchaea group</taxon>
        <taxon>Halobacteria</taxon>
        <taxon>Halobacteriales</taxon>
        <taxon>Haloarculaceae</taxon>
        <taxon>Haloarcula</taxon>
    </lineage>
</organism>
<evidence type="ECO:0000256" key="1">
    <source>
        <dbReference type="SAM" id="Phobius"/>
    </source>
</evidence>
<reference evidence="2 3" key="1">
    <citation type="submission" date="2022-06" db="EMBL/GenBank/DDBJ databases">
        <title>Haloarcula sp. a new haloarchaeum isolate from saline soil.</title>
        <authorList>
            <person name="Strakova D."/>
            <person name="Galisteo C."/>
            <person name="Sanchez-Porro C."/>
            <person name="Ventosa A."/>
        </authorList>
    </citation>
    <scope>NUCLEOTIDE SEQUENCE [LARGE SCALE GENOMIC DNA]</scope>
    <source>
        <strain evidence="2 3">JCM 15760</strain>
    </source>
</reference>
<gene>
    <name evidence="2" type="ORF">NC662_11965</name>
</gene>
<feature type="transmembrane region" description="Helical" evidence="1">
    <location>
        <begin position="54"/>
        <end position="72"/>
    </location>
</feature>
<evidence type="ECO:0000313" key="2">
    <source>
        <dbReference type="EMBL" id="MDS0254428.1"/>
    </source>
</evidence>
<dbReference type="RefSeq" id="WP_152423056.1">
    <property type="nucleotide sequence ID" value="NZ_BAABDY010000004.1"/>
</dbReference>
<proteinExistence type="predicted"/>
<accession>A0ABU2F1L2</accession>
<keyword evidence="1" id="KW-0472">Membrane</keyword>
<name>A0ABU2F1L2_HALAR</name>
<keyword evidence="1" id="KW-0812">Transmembrane</keyword>